<proteinExistence type="predicted"/>
<name>A0A9W7FAV3_9STRA</name>
<sequence>MKTHSKVSFTVFLLLALSPSSTFAQTGKGGFERANIAIPPLNDAVVLASEQLRGMNQQVDSLVAEVYELRQQILNVKSEKMKLGPRKYEVVENAMMRLVEKDLDLDEASSSFIRDKGNDKAASIRDEGEFLASTISDLESQVGNKLAEIEALRSTMKVSERTAKSSLGQWDNLEVELTMG</sequence>
<organism evidence="2 3">
    <name type="scientific">Triparma verrucosa</name>
    <dbReference type="NCBI Taxonomy" id="1606542"/>
    <lineage>
        <taxon>Eukaryota</taxon>
        <taxon>Sar</taxon>
        <taxon>Stramenopiles</taxon>
        <taxon>Ochrophyta</taxon>
        <taxon>Bolidophyceae</taxon>
        <taxon>Parmales</taxon>
        <taxon>Triparmaceae</taxon>
        <taxon>Triparma</taxon>
    </lineage>
</organism>
<reference evidence="3" key="1">
    <citation type="journal article" date="2023" name="Commun. Biol.">
        <title>Genome analysis of Parmales, the sister group of diatoms, reveals the evolutionary specialization of diatoms from phago-mixotrophs to photoautotrophs.</title>
        <authorList>
            <person name="Ban H."/>
            <person name="Sato S."/>
            <person name="Yoshikawa S."/>
            <person name="Yamada K."/>
            <person name="Nakamura Y."/>
            <person name="Ichinomiya M."/>
            <person name="Sato N."/>
            <person name="Blanc-Mathieu R."/>
            <person name="Endo H."/>
            <person name="Kuwata A."/>
            <person name="Ogata H."/>
        </authorList>
    </citation>
    <scope>NUCLEOTIDE SEQUENCE [LARGE SCALE GENOMIC DNA]</scope>
    <source>
        <strain evidence="3">NIES 3699</strain>
    </source>
</reference>
<gene>
    <name evidence="2" type="ORF">TrVE_jg6700</name>
</gene>
<evidence type="ECO:0000313" key="2">
    <source>
        <dbReference type="EMBL" id="GMI08513.1"/>
    </source>
</evidence>
<feature type="signal peptide" evidence="1">
    <location>
        <begin position="1"/>
        <end position="24"/>
    </location>
</feature>
<dbReference type="EMBL" id="BRXX01000382">
    <property type="protein sequence ID" value="GMI08513.1"/>
    <property type="molecule type" value="Genomic_DNA"/>
</dbReference>
<evidence type="ECO:0000256" key="1">
    <source>
        <dbReference type="SAM" id="SignalP"/>
    </source>
</evidence>
<dbReference type="AlphaFoldDB" id="A0A9W7FAV3"/>
<dbReference type="Proteomes" id="UP001165160">
    <property type="component" value="Unassembled WGS sequence"/>
</dbReference>
<feature type="chain" id="PRO_5040776648" evidence="1">
    <location>
        <begin position="25"/>
        <end position="180"/>
    </location>
</feature>
<evidence type="ECO:0000313" key="3">
    <source>
        <dbReference type="Proteomes" id="UP001165160"/>
    </source>
</evidence>
<protein>
    <submittedName>
        <fullName evidence="2">Uncharacterized protein</fullName>
    </submittedName>
</protein>
<keyword evidence="3" id="KW-1185">Reference proteome</keyword>
<accession>A0A9W7FAV3</accession>
<keyword evidence="1" id="KW-0732">Signal</keyword>
<comment type="caution">
    <text evidence="2">The sequence shown here is derived from an EMBL/GenBank/DDBJ whole genome shotgun (WGS) entry which is preliminary data.</text>
</comment>